<gene>
    <name evidence="1" type="ORF">AJ79_02906</name>
</gene>
<dbReference type="InterPro" id="IPR053204">
    <property type="entry name" value="Oxopyrrolidines_Biosynth-assoc"/>
</dbReference>
<dbReference type="Pfam" id="PF12311">
    <property type="entry name" value="DUF3632"/>
    <property type="match status" value="1"/>
</dbReference>
<dbReference type="STRING" id="1447875.A0A2B7Y0D0"/>
<reference evidence="1 2" key="1">
    <citation type="submission" date="2017-10" db="EMBL/GenBank/DDBJ databases">
        <title>Comparative genomics in systemic dimorphic fungi from Ajellomycetaceae.</title>
        <authorList>
            <person name="Munoz J.F."/>
            <person name="Mcewen J.G."/>
            <person name="Clay O.K."/>
            <person name="Cuomo C.A."/>
        </authorList>
    </citation>
    <scope>NUCLEOTIDE SEQUENCE [LARGE SCALE GENOMIC DNA]</scope>
    <source>
        <strain evidence="1 2">UAMH5409</strain>
    </source>
</reference>
<comment type="caution">
    <text evidence="1">The sequence shown here is derived from an EMBL/GenBank/DDBJ whole genome shotgun (WGS) entry which is preliminary data.</text>
</comment>
<organism evidence="1 2">
    <name type="scientific">Helicocarpus griseus UAMH5409</name>
    <dbReference type="NCBI Taxonomy" id="1447875"/>
    <lineage>
        <taxon>Eukaryota</taxon>
        <taxon>Fungi</taxon>
        <taxon>Dikarya</taxon>
        <taxon>Ascomycota</taxon>
        <taxon>Pezizomycotina</taxon>
        <taxon>Eurotiomycetes</taxon>
        <taxon>Eurotiomycetidae</taxon>
        <taxon>Onygenales</taxon>
        <taxon>Ajellomycetaceae</taxon>
        <taxon>Helicocarpus</taxon>
    </lineage>
</organism>
<dbReference type="InterPro" id="IPR022085">
    <property type="entry name" value="OpdG"/>
</dbReference>
<dbReference type="EMBL" id="PDNB01000032">
    <property type="protein sequence ID" value="PGH14740.1"/>
    <property type="molecule type" value="Genomic_DNA"/>
</dbReference>
<dbReference type="AlphaFoldDB" id="A0A2B7Y0D0"/>
<proteinExistence type="predicted"/>
<keyword evidence="2" id="KW-1185">Reference proteome</keyword>
<accession>A0A2B7Y0D0</accession>
<dbReference type="PANTHER" id="PTHR38797:SF4">
    <property type="entry name" value="NUCLEAR PORE COMPLEX PROTEIN NUP85"/>
    <property type="match status" value="1"/>
</dbReference>
<evidence type="ECO:0000313" key="1">
    <source>
        <dbReference type="EMBL" id="PGH14740.1"/>
    </source>
</evidence>
<dbReference type="Proteomes" id="UP000223968">
    <property type="component" value="Unassembled WGS sequence"/>
</dbReference>
<name>A0A2B7Y0D0_9EURO</name>
<evidence type="ECO:0000313" key="2">
    <source>
        <dbReference type="Proteomes" id="UP000223968"/>
    </source>
</evidence>
<dbReference type="OrthoDB" id="3350591at2759"/>
<sequence length="291" mass="33944">MADQSRWSSICSTLISKIRTGFKRLVYFGNKPFRKGLIHFDKRRFNLLTLMGNPIVFDEAILEVQTDEKVTLPRSEPPGFSEKVFDILGDYLQSDTTLTIESAAGCIVDLLPDNDPRHIDIYSLAGLFFDFAEQIPYHHPSMHKLVMLVLAVGRSVKVNQRYSDKWDREWYNRYQLFGQEMRDQLNSLDEENPLEYVSYHAFVGNLLAHHAFRSSSVYAVWQMRCAFDSDCQGKFRDTHVIAAAQYIPWHGQGLFRNVRFADDLDDDSKPLITLRDWRLWSARFREFAEKV</sequence>
<protein>
    <submittedName>
        <fullName evidence="1">Uncharacterized protein</fullName>
    </submittedName>
</protein>
<dbReference type="PANTHER" id="PTHR38797">
    <property type="entry name" value="NUCLEAR PORE COMPLEX PROTEIN NUP85-RELATED"/>
    <property type="match status" value="1"/>
</dbReference>